<keyword evidence="3" id="KW-1185">Reference proteome</keyword>
<name>A0A1Y0CTG4_9BACI</name>
<organism evidence="2 4">
    <name type="scientific">Sutcliffiella horikoshii</name>
    <dbReference type="NCBI Taxonomy" id="79883"/>
    <lineage>
        <taxon>Bacteria</taxon>
        <taxon>Bacillati</taxon>
        <taxon>Bacillota</taxon>
        <taxon>Bacilli</taxon>
        <taxon>Bacillales</taxon>
        <taxon>Bacillaceae</taxon>
        <taxon>Sutcliffiella</taxon>
    </lineage>
</organism>
<evidence type="ECO:0000313" key="2">
    <source>
        <dbReference type="EMBL" id="TYS55497.1"/>
    </source>
</evidence>
<reference evidence="2 4" key="2">
    <citation type="submission" date="2019-08" db="EMBL/GenBank/DDBJ databases">
        <title>Bacillus genomes from the desert of Cuatro Cienegas, Coahuila.</title>
        <authorList>
            <person name="Olmedo-Alvarez G."/>
        </authorList>
    </citation>
    <scope>NUCLEOTIDE SEQUENCE [LARGE SCALE GENOMIC DNA]</scope>
    <source>
        <strain evidence="2 4">CH88_3T</strain>
    </source>
</reference>
<dbReference type="Proteomes" id="UP000195573">
    <property type="component" value="Chromosome"/>
</dbReference>
<reference evidence="1 3" key="1">
    <citation type="submission" date="2017-04" db="EMBL/GenBank/DDBJ databases">
        <title>Complete Genome Sequence of the Bacillus horikoshii 20a strain from Cuatro Cienegas, Coahuila, Mexico.</title>
        <authorList>
            <person name="Zarza E."/>
            <person name="Alcaraz L.D."/>
            <person name="Aguilar-Salinas B."/>
            <person name="Islas A."/>
            <person name="Olmedo-Alvarez G."/>
        </authorList>
    </citation>
    <scope>NUCLEOTIDE SEQUENCE [LARGE SCALE GENOMIC DNA]</scope>
    <source>
        <strain evidence="1 3">20a</strain>
    </source>
</reference>
<dbReference type="GeneID" id="96737790"/>
<dbReference type="RefSeq" id="WP_088020158.1">
    <property type="nucleotide sequence ID" value="NZ_CP020880.1"/>
</dbReference>
<evidence type="ECO:0000313" key="3">
    <source>
        <dbReference type="Proteomes" id="UP000195573"/>
    </source>
</evidence>
<accession>A0A1Y0CTG4</accession>
<dbReference type="KEGG" id="bhk:B4U37_05020"/>
<dbReference type="Proteomes" id="UP000323393">
    <property type="component" value="Unassembled WGS sequence"/>
</dbReference>
<proteinExistence type="predicted"/>
<dbReference type="EMBL" id="VTEU01000012">
    <property type="protein sequence ID" value="TYS55497.1"/>
    <property type="molecule type" value="Genomic_DNA"/>
</dbReference>
<evidence type="ECO:0000313" key="4">
    <source>
        <dbReference type="Proteomes" id="UP000323393"/>
    </source>
</evidence>
<evidence type="ECO:0000313" key="1">
    <source>
        <dbReference type="EMBL" id="ART78542.1"/>
    </source>
</evidence>
<gene>
    <name evidence="1" type="ORF">B4U37_05020</name>
    <name evidence="2" type="ORF">FZC74_18970</name>
</gene>
<dbReference type="EMBL" id="CP020880">
    <property type="protein sequence ID" value="ART78542.1"/>
    <property type="molecule type" value="Genomic_DNA"/>
</dbReference>
<sequence length="58" mass="6634">MDEVNKHKLEEKDLELLHLVIDNLSRAVVDVTDPTGNYSIDYLEKKVVKAHSLLMKQG</sequence>
<protein>
    <submittedName>
        <fullName evidence="2">Group-specific protein</fullName>
    </submittedName>
</protein>
<dbReference type="AlphaFoldDB" id="A0A1Y0CTG4"/>